<organism evidence="2 3">
    <name type="scientific">Streptomyces beihaiensis</name>
    <dbReference type="NCBI Taxonomy" id="2984495"/>
    <lineage>
        <taxon>Bacteria</taxon>
        <taxon>Bacillati</taxon>
        <taxon>Actinomycetota</taxon>
        <taxon>Actinomycetes</taxon>
        <taxon>Kitasatosporales</taxon>
        <taxon>Streptomycetaceae</taxon>
        <taxon>Streptomyces</taxon>
    </lineage>
</organism>
<dbReference type="RefSeq" id="WP_266601119.1">
    <property type="nucleotide sequence ID" value="NZ_JAPHNL010000222.1"/>
</dbReference>
<evidence type="ECO:0000313" key="3">
    <source>
        <dbReference type="Proteomes" id="UP001163064"/>
    </source>
</evidence>
<reference evidence="2" key="1">
    <citation type="submission" date="2022-10" db="EMBL/GenBank/DDBJ databases">
        <title>Streptomyces beihaiensis sp. nov., a chitin degrading actinobacterium, isolated from shrimp pond soil.</title>
        <authorList>
            <person name="Xie J."/>
            <person name="Shen N."/>
        </authorList>
    </citation>
    <scope>NUCLEOTIDE SEQUENCE</scope>
    <source>
        <strain evidence="2">GXMU-J5</strain>
    </source>
</reference>
<comment type="caution">
    <text evidence="2">The sequence shown here is derived from an EMBL/GenBank/DDBJ whole genome shotgun (WGS) entry which is preliminary data.</text>
</comment>
<sequence>MGQAISAVAVVAALGLGLMAFNGMSSGYGAGDEPDPKPATCSGGKAEKGDKAAGRVSGAQLCKALNRPDLAELLGTPTEVAKTASAGGGAITMAGGRKIPNPSTEIDFPTYTVTLEGTYDDVPVGDTATLLGDTQPHRTFLGRRAALYSDRTIRVRFRLDGGEATGTPGDGDPVRVLSVAQDPKDKGGSFDLALWRSDGGVPDDAVLLAVARKVLPTIPGWDAKAG</sequence>
<name>A0ABT3TX43_9ACTN</name>
<evidence type="ECO:0000256" key="1">
    <source>
        <dbReference type="SAM" id="MobiDB-lite"/>
    </source>
</evidence>
<accession>A0ABT3TX43</accession>
<gene>
    <name evidence="2" type="ORF">OFY01_17980</name>
</gene>
<proteinExistence type="predicted"/>
<evidence type="ECO:0000313" key="2">
    <source>
        <dbReference type="EMBL" id="MCX3061616.1"/>
    </source>
</evidence>
<keyword evidence="3" id="KW-1185">Reference proteome</keyword>
<protein>
    <submittedName>
        <fullName evidence="2">DUF6215 domain-containing protein</fullName>
    </submittedName>
</protein>
<dbReference type="EMBL" id="JAPHNL010000222">
    <property type="protein sequence ID" value="MCX3061616.1"/>
    <property type="molecule type" value="Genomic_DNA"/>
</dbReference>
<dbReference type="Proteomes" id="UP001163064">
    <property type="component" value="Unassembled WGS sequence"/>
</dbReference>
<dbReference type="InterPro" id="IPR046187">
    <property type="entry name" value="DUF6215"/>
</dbReference>
<dbReference type="Pfam" id="PF19721">
    <property type="entry name" value="DUF6215"/>
    <property type="match status" value="1"/>
</dbReference>
<feature type="region of interest" description="Disordered" evidence="1">
    <location>
        <begin position="30"/>
        <end position="52"/>
    </location>
</feature>